<feature type="transmembrane region" description="Helical" evidence="1">
    <location>
        <begin position="127"/>
        <end position="146"/>
    </location>
</feature>
<keyword evidence="1" id="KW-0472">Membrane</keyword>
<feature type="transmembrane region" description="Helical" evidence="1">
    <location>
        <begin position="250"/>
        <end position="271"/>
    </location>
</feature>
<dbReference type="PROSITE" id="PS51257">
    <property type="entry name" value="PROKAR_LIPOPROTEIN"/>
    <property type="match status" value="1"/>
</dbReference>
<accession>A0A7C3EEJ1</accession>
<gene>
    <name evidence="2" type="ORF">ENS59_12240</name>
</gene>
<reference evidence="2" key="1">
    <citation type="journal article" date="2020" name="mSystems">
        <title>Genome- and Community-Level Interaction Insights into Carbon Utilization and Element Cycling Functions of Hydrothermarchaeota in Hydrothermal Sediment.</title>
        <authorList>
            <person name="Zhou Z."/>
            <person name="Liu Y."/>
            <person name="Xu W."/>
            <person name="Pan J."/>
            <person name="Luo Z.H."/>
            <person name="Li M."/>
        </authorList>
    </citation>
    <scope>NUCLEOTIDE SEQUENCE [LARGE SCALE GENOMIC DNA]</scope>
    <source>
        <strain evidence="2">SpSt-503</strain>
    </source>
</reference>
<evidence type="ECO:0000313" key="2">
    <source>
        <dbReference type="EMBL" id="HFH30254.1"/>
    </source>
</evidence>
<comment type="caution">
    <text evidence="2">The sequence shown here is derived from an EMBL/GenBank/DDBJ whole genome shotgun (WGS) entry which is preliminary data.</text>
</comment>
<dbReference type="AlphaFoldDB" id="A0A7C3EEJ1"/>
<evidence type="ECO:0000256" key="1">
    <source>
        <dbReference type="SAM" id="Phobius"/>
    </source>
</evidence>
<dbReference type="InterPro" id="IPR054235">
    <property type="entry name" value="DUF6962"/>
</dbReference>
<dbReference type="EMBL" id="DSVL01000373">
    <property type="protein sequence ID" value="HFH30254.1"/>
    <property type="molecule type" value="Genomic_DNA"/>
</dbReference>
<feature type="transmembrane region" description="Helical" evidence="1">
    <location>
        <begin position="158"/>
        <end position="178"/>
    </location>
</feature>
<feature type="transmembrane region" description="Helical" evidence="1">
    <location>
        <begin position="184"/>
        <end position="207"/>
    </location>
</feature>
<name>A0A7C3EEJ1_9SPIR</name>
<sequence length="288" mass="32697">MKRLLRLTPLLILFFGCSRLNQLTTDMSSETWLKTHPWIQVKLPSLQFILAEPSSSIIVFSLGIILSIAGFLFLQKREKSRSALLWGIGLLLWSLSTFFAGISYQAFSYELKFAGREIGLWTSWWEIWYLMVFTVSMNFIVSAVAYSSTTSKLRKGLLIYAIANSLIYLAVVLSGALIPNQFLASFECMLFFTGPSFIILSIVNLAAWIKTKSLLDARLFLAWIGFFIVTALYFVYYISGLADVLWKQGIWFNANDVLHIGLIIWVVYLLAGVKKLCADFPTDTTLQR</sequence>
<proteinExistence type="predicted"/>
<keyword evidence="1" id="KW-0812">Transmembrane</keyword>
<organism evidence="2">
    <name type="scientific">Gracilinema caldarium</name>
    <dbReference type="NCBI Taxonomy" id="215591"/>
    <lineage>
        <taxon>Bacteria</taxon>
        <taxon>Pseudomonadati</taxon>
        <taxon>Spirochaetota</taxon>
        <taxon>Spirochaetia</taxon>
        <taxon>Spirochaetales</taxon>
        <taxon>Breznakiellaceae</taxon>
        <taxon>Gracilinema</taxon>
    </lineage>
</organism>
<feature type="transmembrane region" description="Helical" evidence="1">
    <location>
        <begin position="54"/>
        <end position="74"/>
    </location>
</feature>
<dbReference type="Pfam" id="PF22285">
    <property type="entry name" value="DUF6962"/>
    <property type="match status" value="1"/>
</dbReference>
<feature type="transmembrane region" description="Helical" evidence="1">
    <location>
        <begin position="83"/>
        <end position="107"/>
    </location>
</feature>
<protein>
    <submittedName>
        <fullName evidence="2">Uncharacterized protein</fullName>
    </submittedName>
</protein>
<keyword evidence="1" id="KW-1133">Transmembrane helix</keyword>
<feature type="transmembrane region" description="Helical" evidence="1">
    <location>
        <begin position="219"/>
        <end position="238"/>
    </location>
</feature>